<sequence>MTRPKSSLQEKIARLRATFVGQLPQRLETAQAQFQQLSLDSEQNRIALVELHRAFHSLKGTGDSFGFNELAVVAGEAEDYAQQLLDLPETQPLAQTALVNIEALIHQLIAQAQILIYTDLRNEHPAQVPFLDLETLPEEKTPQGPPLVYLCDDEPEAMRYLAYQLSCLGYRVHSFTEIQDFKQAVERQPPNAVIMDVQFPQGRTAGTDTLRELAEQIGRPLPAIVLSGKGDFEARLSAVKAGCSSYFLKPARPLEIAAALDLLVEKQLAEPLRILIVDDEPEVANYHALLLEEAGMQVQQISQPQQILEMLRQFMPDLVLVDYYMPHCNGEQLTAVIRQFPEFIGLPIVYLSSETNRRKQFSAMRAGVEGFITKPVVPEDLVQAVVLRAERMRTLRALMVKDSLTGLYNHTTTSELLEQALAQAKRQQTRLAMVMLDLDHFKKVNDTYGHLAGDQVLVALARVLKHRLRENDIIGRFGGEEFALVLKEVTPSVAEGLVNQLREDFSQLEFSAEQARFRVTFSAGISCYPGHQSAEGLRIAADQQLYEAKKRGRNTVLLEVRHDTGS</sequence>
<dbReference type="SUPFAM" id="SSF55073">
    <property type="entry name" value="Nucleotide cyclase"/>
    <property type="match status" value="1"/>
</dbReference>
<evidence type="ECO:0000259" key="7">
    <source>
        <dbReference type="PROSITE" id="PS50887"/>
    </source>
</evidence>
<dbReference type="PROSITE" id="PS50894">
    <property type="entry name" value="HPT"/>
    <property type="match status" value="1"/>
</dbReference>
<feature type="modified residue" description="4-aspartylphosphate" evidence="5">
    <location>
        <position position="322"/>
    </location>
</feature>
<protein>
    <recommendedName>
        <fullName evidence="1">diguanylate cyclase</fullName>
        <ecNumber evidence="1">2.7.7.65</ecNumber>
    </recommendedName>
</protein>
<keyword evidence="10" id="KW-1185">Reference proteome</keyword>
<feature type="modified residue" description="Phosphohistidine" evidence="4">
    <location>
        <position position="56"/>
    </location>
</feature>
<dbReference type="Gene3D" id="3.40.50.2300">
    <property type="match status" value="2"/>
</dbReference>
<organism evidence="9 10">
    <name type="scientific">Marinospirillum alkalitolerans</name>
    <dbReference type="NCBI Taxonomy" id="3123374"/>
    <lineage>
        <taxon>Bacteria</taxon>
        <taxon>Pseudomonadati</taxon>
        <taxon>Pseudomonadota</taxon>
        <taxon>Gammaproteobacteria</taxon>
        <taxon>Oceanospirillales</taxon>
        <taxon>Oceanospirillaceae</taxon>
        <taxon>Marinospirillum</taxon>
    </lineage>
</organism>
<dbReference type="GO" id="GO:0052621">
    <property type="term" value="F:diguanylate cyclase activity"/>
    <property type="evidence" value="ECO:0007669"/>
    <property type="project" value="UniProtKB-EC"/>
</dbReference>
<dbReference type="InterPro" id="IPR000160">
    <property type="entry name" value="GGDEF_dom"/>
</dbReference>
<evidence type="ECO:0000259" key="8">
    <source>
        <dbReference type="PROSITE" id="PS50894"/>
    </source>
</evidence>
<dbReference type="PANTHER" id="PTHR45138">
    <property type="entry name" value="REGULATORY COMPONENTS OF SENSORY TRANSDUCTION SYSTEM"/>
    <property type="match status" value="1"/>
</dbReference>
<gene>
    <name evidence="9" type="ORF">V6U78_06965</name>
</gene>
<dbReference type="InterPro" id="IPR011006">
    <property type="entry name" value="CheY-like_superfamily"/>
</dbReference>
<dbReference type="EMBL" id="JBANFI010000004">
    <property type="protein sequence ID" value="MFK7160775.1"/>
    <property type="molecule type" value="Genomic_DNA"/>
</dbReference>
<dbReference type="Gene3D" id="3.30.70.270">
    <property type="match status" value="1"/>
</dbReference>
<dbReference type="CDD" id="cd01949">
    <property type="entry name" value="GGDEF"/>
    <property type="match status" value="1"/>
</dbReference>
<dbReference type="InterPro" id="IPR008207">
    <property type="entry name" value="Sig_transdc_His_kin_Hpt_dom"/>
</dbReference>
<keyword evidence="5" id="KW-0597">Phosphoprotein</keyword>
<evidence type="ECO:0000313" key="10">
    <source>
        <dbReference type="Proteomes" id="UP001621714"/>
    </source>
</evidence>
<dbReference type="Gene3D" id="1.20.120.160">
    <property type="entry name" value="HPT domain"/>
    <property type="match status" value="1"/>
</dbReference>
<feature type="domain" description="HPt" evidence="8">
    <location>
        <begin position="8"/>
        <end position="111"/>
    </location>
</feature>
<evidence type="ECO:0000256" key="2">
    <source>
        <dbReference type="ARBA" id="ARBA00023012"/>
    </source>
</evidence>
<dbReference type="EC" id="2.7.7.65" evidence="1"/>
<dbReference type="InterPro" id="IPR036641">
    <property type="entry name" value="HPT_dom_sf"/>
</dbReference>
<comment type="catalytic activity">
    <reaction evidence="3">
        <text>2 GTP = 3',3'-c-di-GMP + 2 diphosphate</text>
        <dbReference type="Rhea" id="RHEA:24898"/>
        <dbReference type="ChEBI" id="CHEBI:33019"/>
        <dbReference type="ChEBI" id="CHEBI:37565"/>
        <dbReference type="ChEBI" id="CHEBI:58805"/>
        <dbReference type="EC" id="2.7.7.65"/>
    </reaction>
</comment>
<keyword evidence="2" id="KW-0902">Two-component regulatory system</keyword>
<evidence type="ECO:0000256" key="3">
    <source>
        <dbReference type="ARBA" id="ARBA00034247"/>
    </source>
</evidence>
<keyword evidence="9" id="KW-0808">Transferase</keyword>
<evidence type="ECO:0000256" key="5">
    <source>
        <dbReference type="PROSITE-ProRule" id="PRU00169"/>
    </source>
</evidence>
<evidence type="ECO:0000256" key="1">
    <source>
        <dbReference type="ARBA" id="ARBA00012528"/>
    </source>
</evidence>
<dbReference type="SUPFAM" id="SSF47226">
    <property type="entry name" value="Histidine-containing phosphotransfer domain, HPT domain"/>
    <property type="match status" value="1"/>
</dbReference>
<feature type="domain" description="GGDEF" evidence="7">
    <location>
        <begin position="429"/>
        <end position="561"/>
    </location>
</feature>
<dbReference type="PROSITE" id="PS50110">
    <property type="entry name" value="RESPONSE_REGULATORY"/>
    <property type="match status" value="2"/>
</dbReference>
<dbReference type="InterPro" id="IPR001789">
    <property type="entry name" value="Sig_transdc_resp-reg_receiver"/>
</dbReference>
<dbReference type="Pfam" id="PF00072">
    <property type="entry name" value="Response_reg"/>
    <property type="match status" value="2"/>
</dbReference>
<proteinExistence type="predicted"/>
<dbReference type="InterPro" id="IPR043128">
    <property type="entry name" value="Rev_trsase/Diguanyl_cyclase"/>
</dbReference>
<dbReference type="SMART" id="SM00267">
    <property type="entry name" value="GGDEF"/>
    <property type="match status" value="1"/>
</dbReference>
<dbReference type="CDD" id="cd00156">
    <property type="entry name" value="REC"/>
    <property type="match status" value="2"/>
</dbReference>
<feature type="domain" description="Response regulatory" evidence="6">
    <location>
        <begin position="147"/>
        <end position="264"/>
    </location>
</feature>
<evidence type="ECO:0000313" key="9">
    <source>
        <dbReference type="EMBL" id="MFK7160775.1"/>
    </source>
</evidence>
<feature type="modified residue" description="4-aspartylphosphate" evidence="5">
    <location>
        <position position="196"/>
    </location>
</feature>
<dbReference type="SMART" id="SM00448">
    <property type="entry name" value="REC"/>
    <property type="match status" value="2"/>
</dbReference>
<dbReference type="PROSITE" id="PS50887">
    <property type="entry name" value="GGDEF"/>
    <property type="match status" value="1"/>
</dbReference>
<dbReference type="Pfam" id="PF00990">
    <property type="entry name" value="GGDEF"/>
    <property type="match status" value="1"/>
</dbReference>
<dbReference type="NCBIfam" id="TIGR00254">
    <property type="entry name" value="GGDEF"/>
    <property type="match status" value="1"/>
</dbReference>
<comment type="caution">
    <text evidence="9">The sequence shown here is derived from an EMBL/GenBank/DDBJ whole genome shotgun (WGS) entry which is preliminary data.</text>
</comment>
<name>A0ABW8PWZ8_9GAMM</name>
<reference evidence="9 10" key="1">
    <citation type="submission" date="2024-02" db="EMBL/GenBank/DDBJ databases">
        <title>Marinospirillum sp. MEB 164 isolated from Lonar lake sediment.</title>
        <authorList>
            <person name="Joshi A."/>
            <person name="Thite S."/>
        </authorList>
    </citation>
    <scope>NUCLEOTIDE SEQUENCE [LARGE SCALE GENOMIC DNA]</scope>
    <source>
        <strain evidence="9 10">MEB164</strain>
    </source>
</reference>
<accession>A0ABW8PWZ8</accession>
<feature type="domain" description="Response regulatory" evidence="6">
    <location>
        <begin position="273"/>
        <end position="389"/>
    </location>
</feature>
<dbReference type="Pfam" id="PF01627">
    <property type="entry name" value="Hpt"/>
    <property type="match status" value="1"/>
</dbReference>
<dbReference type="PANTHER" id="PTHR45138:SF9">
    <property type="entry name" value="DIGUANYLATE CYCLASE DGCM-RELATED"/>
    <property type="match status" value="1"/>
</dbReference>
<dbReference type="InterPro" id="IPR050469">
    <property type="entry name" value="Diguanylate_Cyclase"/>
</dbReference>
<dbReference type="InterPro" id="IPR029787">
    <property type="entry name" value="Nucleotide_cyclase"/>
</dbReference>
<evidence type="ECO:0000259" key="6">
    <source>
        <dbReference type="PROSITE" id="PS50110"/>
    </source>
</evidence>
<dbReference type="Proteomes" id="UP001621714">
    <property type="component" value="Unassembled WGS sequence"/>
</dbReference>
<dbReference type="RefSeq" id="WP_405338823.1">
    <property type="nucleotide sequence ID" value="NZ_JBANFI010000004.1"/>
</dbReference>
<keyword evidence="9" id="KW-0548">Nucleotidyltransferase</keyword>
<dbReference type="SUPFAM" id="SSF52172">
    <property type="entry name" value="CheY-like"/>
    <property type="match status" value="2"/>
</dbReference>
<evidence type="ECO:0000256" key="4">
    <source>
        <dbReference type="PROSITE-ProRule" id="PRU00110"/>
    </source>
</evidence>